<dbReference type="Proteomes" id="UP000320762">
    <property type="component" value="Unassembled WGS sequence"/>
</dbReference>
<comment type="caution">
    <text evidence="3">The sequence shown here is derived from an EMBL/GenBank/DDBJ whole genome shotgun (WGS) entry which is preliminary data.</text>
</comment>
<evidence type="ECO:0000313" key="3">
    <source>
        <dbReference type="EMBL" id="TRM63052.1"/>
    </source>
</evidence>
<proteinExistence type="predicted"/>
<dbReference type="InterPro" id="IPR053183">
    <property type="entry name" value="ASL1"/>
</dbReference>
<dbReference type="GO" id="GO:0071966">
    <property type="term" value="P:fungal-type cell wall polysaccharide metabolic process"/>
    <property type="evidence" value="ECO:0007669"/>
    <property type="project" value="TreeGrafter"/>
</dbReference>
<keyword evidence="4" id="KW-1185">Reference proteome</keyword>
<keyword evidence="1" id="KW-0732">Signal</keyword>
<dbReference type="InterPro" id="IPR024655">
    <property type="entry name" value="Asl1_glyco_hydro_catalytic"/>
</dbReference>
<accession>A0A550CE19</accession>
<dbReference type="OrthoDB" id="43654at2759"/>
<dbReference type="EMBL" id="VDMD01000011">
    <property type="protein sequence ID" value="TRM63052.1"/>
    <property type="molecule type" value="Genomic_DNA"/>
</dbReference>
<dbReference type="Pfam" id="PF11790">
    <property type="entry name" value="Glyco_hydro_cc"/>
    <property type="match status" value="1"/>
</dbReference>
<dbReference type="AlphaFoldDB" id="A0A550CE19"/>
<organism evidence="3 4">
    <name type="scientific">Schizophyllum amplum</name>
    <dbReference type="NCBI Taxonomy" id="97359"/>
    <lineage>
        <taxon>Eukaryota</taxon>
        <taxon>Fungi</taxon>
        <taxon>Dikarya</taxon>
        <taxon>Basidiomycota</taxon>
        <taxon>Agaricomycotina</taxon>
        <taxon>Agaricomycetes</taxon>
        <taxon>Agaricomycetidae</taxon>
        <taxon>Agaricales</taxon>
        <taxon>Schizophyllaceae</taxon>
        <taxon>Schizophyllum</taxon>
    </lineage>
</organism>
<evidence type="ECO:0000256" key="1">
    <source>
        <dbReference type="SAM" id="SignalP"/>
    </source>
</evidence>
<dbReference type="Gene3D" id="3.20.20.80">
    <property type="entry name" value="Glycosidases"/>
    <property type="match status" value="1"/>
</dbReference>
<evidence type="ECO:0000259" key="2">
    <source>
        <dbReference type="Pfam" id="PF11790"/>
    </source>
</evidence>
<name>A0A550CE19_9AGAR</name>
<dbReference type="InterPro" id="IPR017853">
    <property type="entry name" value="GH"/>
</dbReference>
<reference evidence="3 4" key="1">
    <citation type="journal article" date="2019" name="New Phytol.">
        <title>Comparative genomics reveals unique wood-decay strategies and fruiting body development in the Schizophyllaceae.</title>
        <authorList>
            <person name="Almasi E."/>
            <person name="Sahu N."/>
            <person name="Krizsan K."/>
            <person name="Balint B."/>
            <person name="Kovacs G.M."/>
            <person name="Kiss B."/>
            <person name="Cseklye J."/>
            <person name="Drula E."/>
            <person name="Henrissat B."/>
            <person name="Nagy I."/>
            <person name="Chovatia M."/>
            <person name="Adam C."/>
            <person name="LaButti K."/>
            <person name="Lipzen A."/>
            <person name="Riley R."/>
            <person name="Grigoriev I.V."/>
            <person name="Nagy L.G."/>
        </authorList>
    </citation>
    <scope>NUCLEOTIDE SEQUENCE [LARGE SCALE GENOMIC DNA]</scope>
    <source>
        <strain evidence="3 4">NL-1724</strain>
    </source>
</reference>
<evidence type="ECO:0000313" key="4">
    <source>
        <dbReference type="Proteomes" id="UP000320762"/>
    </source>
</evidence>
<feature type="signal peptide" evidence="1">
    <location>
        <begin position="1"/>
        <end position="19"/>
    </location>
</feature>
<dbReference type="GO" id="GO:0009277">
    <property type="term" value="C:fungal-type cell wall"/>
    <property type="evidence" value="ECO:0007669"/>
    <property type="project" value="TreeGrafter"/>
</dbReference>
<gene>
    <name evidence="3" type="ORF">BD626DRAFT_458072</name>
</gene>
<dbReference type="PANTHER" id="PTHR34154:SF3">
    <property type="entry name" value="ALKALI-SENSITIVE LINKAGE PROTEIN 1"/>
    <property type="match status" value="1"/>
</dbReference>
<feature type="domain" description="Asl1-like glycosyl hydrolase catalytic" evidence="2">
    <location>
        <begin position="25"/>
        <end position="191"/>
    </location>
</feature>
<sequence>MPSFPTIISLLAAVAPALATNAKRGLAYSDKTPLDDIAVAKGNGGAASWVYTWQTLPADQIKNSGLEFVPMQHDRTGVADLASNLAGLGAKVVLGFNEPERADQSNIPVAEAVQFYKDTFAPLKDSGIRIGAPAVSAAPEGQQWIKDFMDQCGDACGVDFVPLHWYGDGAQYFLDYVTEFHGWFSLPIWVTGAHLRPVSNL</sequence>
<feature type="chain" id="PRO_5022163861" description="Asl1-like glycosyl hydrolase catalytic domain-containing protein" evidence="1">
    <location>
        <begin position="20"/>
        <end position="201"/>
    </location>
</feature>
<dbReference type="SUPFAM" id="SSF51445">
    <property type="entry name" value="(Trans)glycosidases"/>
    <property type="match status" value="1"/>
</dbReference>
<dbReference type="STRING" id="97359.A0A550CE19"/>
<dbReference type="PANTHER" id="PTHR34154">
    <property type="entry name" value="ALKALI-SENSITIVE LINKAGE PROTEIN 1"/>
    <property type="match status" value="1"/>
</dbReference>
<protein>
    <recommendedName>
        <fullName evidence="2">Asl1-like glycosyl hydrolase catalytic domain-containing protein</fullName>
    </recommendedName>
</protein>